<feature type="signal peptide" evidence="20">
    <location>
        <begin position="1"/>
        <end position="28"/>
    </location>
</feature>
<keyword evidence="1" id="KW-0813">Transport</keyword>
<evidence type="ECO:0000256" key="13">
    <source>
        <dbReference type="ARBA" id="ARBA00023286"/>
    </source>
</evidence>
<evidence type="ECO:0000256" key="1">
    <source>
        <dbReference type="ARBA" id="ARBA00022448"/>
    </source>
</evidence>
<dbReference type="InterPro" id="IPR001508">
    <property type="entry name" value="Iono_Glu_rcpt_met"/>
</dbReference>
<dbReference type="SUPFAM" id="SSF81324">
    <property type="entry name" value="Voltage-gated potassium channels"/>
    <property type="match status" value="1"/>
</dbReference>
<evidence type="ECO:0000256" key="12">
    <source>
        <dbReference type="ARBA" id="ARBA00023257"/>
    </source>
</evidence>
<feature type="binding site" evidence="16">
    <location>
        <position position="754"/>
    </location>
    <ligand>
        <name>L-glutamate</name>
        <dbReference type="ChEBI" id="CHEBI:29985"/>
    </ligand>
</feature>
<feature type="chain" id="PRO_5011596562" description="Ionotropic glutamate receptor C-terminal domain-containing protein" evidence="20">
    <location>
        <begin position="29"/>
        <end position="1009"/>
    </location>
</feature>
<evidence type="ECO:0000256" key="15">
    <source>
        <dbReference type="ARBA" id="ARBA00034104"/>
    </source>
</evidence>
<feature type="disulfide bond" evidence="18">
    <location>
        <begin position="813"/>
        <end position="869"/>
    </location>
</feature>
<sequence length="1009" mass="112196">MPAGRRLAAASALVAAFVSTLLTPPASSVTAPADCPQRAKMQLGIGALFNHSLDGLLKRNAFYFALTDVRQRMTAELGESANLSSSIFCRHELEPIVKLLSDSDVFQTSQAVCQMLEEGAVALIGPDNAAGSPGPLAASVTSLTRMPQLELQSALSTTEEFMLNLHPSVDHISRCLIDIVDYFRWQEVLVVYENEESLFRLENVFSNRRDTKALYFRIKRYIPAEVYSLLKEVGSAGWTKIIVDLSLQSSAHFLRAATNKGLMNRDFHFVLANLDASTLSLNDYGQNGANLTLMRVLPGDAEHYGSVLSAMRTWTERHQRVDPSSYESVGILTQDGRLGLGPALVYDAVQLLASALTAFSNNRRLHQTKSNCSELFLETSSQPPLPIETHQQSQPNLGASLMSHLRSANLSKGLTGRMQFSGNSRSDLSLELLHLQPDGLKMFANWTQAARGQLHVIREPFDLKNVFPLKNKVLRVVAVATQPFIWIKREYRGRYLDSNDKVKPDVEFHRQHLEGFCIDMMELIANRTGLEWTIYRAPDGNYGNCEPVGPCSGDASQCPCEWSGIMLELIEGRADIALGSFTITYEREKVIDFTKPFMNLGISILFKKPKSEKPGLFSFLNPLAVEIWLYVLAAYIVVTLMIYALARFSPYEWLNPHPCREESDYLVNTFSLSNSFWFTVATLMQQGSDVNPRAASTRLVSSIWWFFTLIIISSYTANLAAFLTVERMVSPIESAEDLVKQSAIEYGVLSGGSTETFFDTSQIDTYKTMANYMKERPHLKPKTTEQGIERVKKGGYAFLMESAMIEYHVERECKLVQVGGLIDSKGYGIGVRPNREKLRDELTLKILELQRDQELQTLKNRWWKETGACRGQDPKESAASALDMHNVGGIFLVLVCGLVLAVLVALVEFVWNSRKHAEAGSQPLCAEMSNELRFSLNCYASSKKRIDSSNGIGFGSSGGDNRHRFGADDRLDDVSEEDASMGRIGDVSGGGGNGQLTSWRHVLCKETVA</sequence>
<dbReference type="SUPFAM" id="SSF53822">
    <property type="entry name" value="Periplasmic binding protein-like I"/>
    <property type="match status" value="1"/>
</dbReference>
<feature type="binding site" evidence="16">
    <location>
        <position position="753"/>
    </location>
    <ligand>
        <name>L-glutamate</name>
        <dbReference type="ChEBI" id="CHEBI:29985"/>
    </ligand>
</feature>
<keyword evidence="5 19" id="KW-1133">Transmembrane helix</keyword>
<evidence type="ECO:0000256" key="14">
    <source>
        <dbReference type="ARBA" id="ARBA00023303"/>
    </source>
</evidence>
<keyword evidence="23" id="KW-1185">Reference proteome</keyword>
<keyword evidence="8" id="KW-0406">Ion transport</keyword>
<dbReference type="Pfam" id="PF10613">
    <property type="entry name" value="Lig_chan-Glu_bd"/>
    <property type="match status" value="1"/>
</dbReference>
<comment type="subcellular location">
    <subcellularLocation>
        <location evidence="15">Postsynaptic cell membrane</location>
        <topology evidence="15">Multi-pass membrane protein</topology>
    </subcellularLocation>
</comment>
<feature type="binding site" evidence="16">
    <location>
        <position position="582"/>
    </location>
    <ligand>
        <name>L-glutamate</name>
        <dbReference type="ChEBI" id="CHEBI:29985"/>
    </ligand>
</feature>
<gene>
    <name evidence="22" type="ORF">BOX15_Mlig020012g2</name>
</gene>
<evidence type="ECO:0000256" key="17">
    <source>
        <dbReference type="PIRSR" id="PIRSR601508-2"/>
    </source>
</evidence>
<evidence type="ECO:0000256" key="2">
    <source>
        <dbReference type="ARBA" id="ARBA00022475"/>
    </source>
</evidence>
<dbReference type="GO" id="GO:0015276">
    <property type="term" value="F:ligand-gated monoatomic ion channel activity"/>
    <property type="evidence" value="ECO:0007669"/>
    <property type="project" value="InterPro"/>
</dbReference>
<proteinExistence type="predicted"/>
<evidence type="ECO:0000256" key="18">
    <source>
        <dbReference type="PIRSR" id="PIRSR601508-3"/>
    </source>
</evidence>
<dbReference type="EMBL" id="NIVC01004223">
    <property type="protein sequence ID" value="PAA48150.1"/>
    <property type="molecule type" value="Genomic_DNA"/>
</dbReference>
<dbReference type="InterPro" id="IPR001320">
    <property type="entry name" value="Iontro_rcpt_C"/>
</dbReference>
<reference evidence="22 23" key="1">
    <citation type="submission" date="2017-06" db="EMBL/GenBank/DDBJ databases">
        <title>A platform for efficient transgenesis in Macrostomum lignano, a flatworm model organism for stem cell research.</title>
        <authorList>
            <person name="Berezikov E."/>
        </authorList>
    </citation>
    <scope>NUCLEOTIDE SEQUENCE [LARGE SCALE GENOMIC DNA]</scope>
    <source>
        <strain evidence="22">DV1</strain>
        <tissue evidence="22">Whole organism</tissue>
    </source>
</reference>
<dbReference type="FunFam" id="3.40.190.10:FF:000078">
    <property type="entry name" value="glutamate receptor ionotropic, NMDA 3B"/>
    <property type="match status" value="1"/>
</dbReference>
<keyword evidence="2" id="KW-1003">Cell membrane</keyword>
<dbReference type="AlphaFoldDB" id="A0A267DFR8"/>
<organism evidence="22 23">
    <name type="scientific">Macrostomum lignano</name>
    <dbReference type="NCBI Taxonomy" id="282301"/>
    <lineage>
        <taxon>Eukaryota</taxon>
        <taxon>Metazoa</taxon>
        <taxon>Spiralia</taxon>
        <taxon>Lophotrochozoa</taxon>
        <taxon>Platyhelminthes</taxon>
        <taxon>Rhabditophora</taxon>
        <taxon>Macrostomorpha</taxon>
        <taxon>Macrostomida</taxon>
        <taxon>Macrostomidae</taxon>
        <taxon>Macrostomum</taxon>
    </lineage>
</organism>
<evidence type="ECO:0000256" key="6">
    <source>
        <dbReference type="ARBA" id="ARBA00023018"/>
    </source>
</evidence>
<name>A0A267DFR8_9PLAT</name>
<evidence type="ECO:0000256" key="11">
    <source>
        <dbReference type="ARBA" id="ARBA00023180"/>
    </source>
</evidence>
<evidence type="ECO:0000313" key="22">
    <source>
        <dbReference type="EMBL" id="PAA48150.1"/>
    </source>
</evidence>
<dbReference type="PANTHER" id="PTHR18966">
    <property type="entry name" value="IONOTROPIC GLUTAMATE RECEPTOR"/>
    <property type="match status" value="1"/>
</dbReference>
<keyword evidence="12" id="KW-0628">Postsynaptic cell membrane</keyword>
<keyword evidence="3 19" id="KW-0812">Transmembrane</keyword>
<keyword evidence="10" id="KW-0675">Receptor</keyword>
<feature type="binding site" evidence="16">
    <location>
        <position position="801"/>
    </location>
    <ligand>
        <name>L-glutamate</name>
        <dbReference type="ChEBI" id="CHEBI:29985"/>
    </ligand>
</feature>
<dbReference type="GO" id="GO:0045211">
    <property type="term" value="C:postsynaptic membrane"/>
    <property type="evidence" value="ECO:0007669"/>
    <property type="project" value="UniProtKB-SubCell"/>
</dbReference>
<keyword evidence="11" id="KW-0325">Glycoprotein</keyword>
<protein>
    <recommendedName>
        <fullName evidence="21">Ionotropic glutamate receptor C-terminal domain-containing protein</fullName>
    </recommendedName>
</protein>
<dbReference type="Proteomes" id="UP000215902">
    <property type="component" value="Unassembled WGS sequence"/>
</dbReference>
<evidence type="ECO:0000256" key="4">
    <source>
        <dbReference type="ARBA" id="ARBA00022729"/>
    </source>
</evidence>
<keyword evidence="4 20" id="KW-0732">Signal</keyword>
<feature type="transmembrane region" description="Helical" evidence="19">
    <location>
        <begin position="665"/>
        <end position="683"/>
    </location>
</feature>
<dbReference type="Gene3D" id="3.40.190.10">
    <property type="entry name" value="Periplasmic binding protein-like II"/>
    <property type="match status" value="1"/>
</dbReference>
<comment type="caution">
    <text evidence="22">The sequence shown here is derived from an EMBL/GenBank/DDBJ whole genome shotgun (WGS) entry which is preliminary data.</text>
</comment>
<keyword evidence="9 19" id="KW-0472">Membrane</keyword>
<dbReference type="Pfam" id="PF01094">
    <property type="entry name" value="ANF_receptor"/>
    <property type="match status" value="1"/>
</dbReference>
<dbReference type="OrthoDB" id="5984008at2759"/>
<evidence type="ECO:0000256" key="7">
    <source>
        <dbReference type="ARBA" id="ARBA00023054"/>
    </source>
</evidence>
<feature type="site" description="Crucial to convey clamshell closure to channel opening" evidence="17">
    <location>
        <position position="732"/>
    </location>
</feature>
<dbReference type="SMART" id="SM00079">
    <property type="entry name" value="PBPe"/>
    <property type="match status" value="1"/>
</dbReference>
<evidence type="ECO:0000256" key="19">
    <source>
        <dbReference type="SAM" id="Phobius"/>
    </source>
</evidence>
<dbReference type="STRING" id="282301.A0A267DFR8"/>
<evidence type="ECO:0000256" key="16">
    <source>
        <dbReference type="PIRSR" id="PIRSR601508-1"/>
    </source>
</evidence>
<dbReference type="Pfam" id="PF00060">
    <property type="entry name" value="Lig_chan"/>
    <property type="match status" value="1"/>
</dbReference>
<feature type="domain" description="Ionotropic glutamate receptor C-terminal" evidence="21">
    <location>
        <begin position="488"/>
        <end position="865"/>
    </location>
</feature>
<dbReference type="Gene3D" id="3.40.50.2300">
    <property type="match status" value="2"/>
</dbReference>
<evidence type="ECO:0000256" key="20">
    <source>
        <dbReference type="SAM" id="SignalP"/>
    </source>
</evidence>
<feature type="transmembrane region" description="Helical" evidence="19">
    <location>
        <begin position="627"/>
        <end position="645"/>
    </location>
</feature>
<keyword evidence="6" id="KW-0770">Synapse</keyword>
<keyword evidence="13" id="KW-1071">Ligand-gated ion channel</keyword>
<feature type="transmembrane region" description="Helical" evidence="19">
    <location>
        <begin position="890"/>
        <end position="911"/>
    </location>
</feature>
<dbReference type="SUPFAM" id="SSF53850">
    <property type="entry name" value="Periplasmic binding protein-like II"/>
    <property type="match status" value="1"/>
</dbReference>
<dbReference type="FunFam" id="1.10.287.70:FF:000010">
    <property type="entry name" value="Putative glutamate receptor ionotropic kainate 1"/>
    <property type="match status" value="1"/>
</dbReference>
<dbReference type="GO" id="GO:0038023">
    <property type="term" value="F:signaling receptor activity"/>
    <property type="evidence" value="ECO:0007669"/>
    <property type="project" value="InterPro"/>
</dbReference>
<evidence type="ECO:0000256" key="3">
    <source>
        <dbReference type="ARBA" id="ARBA00022692"/>
    </source>
</evidence>
<keyword evidence="14" id="KW-0407">Ion channel</keyword>
<dbReference type="FunFam" id="3.40.190.10:FF:000060">
    <property type="entry name" value="Glutamate receptor ionotropic, kainate 1"/>
    <property type="match status" value="1"/>
</dbReference>
<feature type="transmembrane region" description="Helical" evidence="19">
    <location>
        <begin position="703"/>
        <end position="725"/>
    </location>
</feature>
<evidence type="ECO:0000256" key="9">
    <source>
        <dbReference type="ARBA" id="ARBA00023136"/>
    </source>
</evidence>
<dbReference type="PRINTS" id="PR00177">
    <property type="entry name" value="NMDARECEPTOR"/>
</dbReference>
<evidence type="ECO:0000259" key="21">
    <source>
        <dbReference type="SMART" id="SM00079"/>
    </source>
</evidence>
<keyword evidence="7" id="KW-0175">Coiled coil</keyword>
<feature type="disulfide bond" evidence="18">
    <location>
        <begin position="113"/>
        <end position="372"/>
    </location>
</feature>
<dbReference type="Gene3D" id="1.10.287.70">
    <property type="match status" value="1"/>
</dbReference>
<accession>A0A267DFR8</accession>
<keyword evidence="18" id="KW-1015">Disulfide bond</keyword>
<dbReference type="InterPro" id="IPR019594">
    <property type="entry name" value="Glu/Gly-bd"/>
</dbReference>
<dbReference type="GO" id="GO:0043226">
    <property type="term" value="C:organelle"/>
    <property type="evidence" value="ECO:0007669"/>
    <property type="project" value="UniProtKB-ARBA"/>
</dbReference>
<evidence type="ECO:0000313" key="23">
    <source>
        <dbReference type="Proteomes" id="UP000215902"/>
    </source>
</evidence>
<evidence type="ECO:0000256" key="5">
    <source>
        <dbReference type="ARBA" id="ARBA00022989"/>
    </source>
</evidence>
<evidence type="ECO:0000256" key="10">
    <source>
        <dbReference type="ARBA" id="ARBA00023170"/>
    </source>
</evidence>
<dbReference type="InterPro" id="IPR028082">
    <property type="entry name" value="Peripla_BP_I"/>
</dbReference>
<dbReference type="InterPro" id="IPR015683">
    <property type="entry name" value="Ionotropic_Glu_rcpt"/>
</dbReference>
<evidence type="ECO:0000256" key="8">
    <source>
        <dbReference type="ARBA" id="ARBA00023065"/>
    </source>
</evidence>
<feature type="binding site" evidence="16">
    <location>
        <position position="587"/>
    </location>
    <ligand>
        <name>L-glutamate</name>
        <dbReference type="ChEBI" id="CHEBI:29985"/>
    </ligand>
</feature>
<dbReference type="InterPro" id="IPR001828">
    <property type="entry name" value="ANF_lig-bd_rcpt"/>
</dbReference>